<organism evidence="2 3">
    <name type="scientific">Paenibacillus illinoisensis</name>
    <dbReference type="NCBI Taxonomy" id="59845"/>
    <lineage>
        <taxon>Bacteria</taxon>
        <taxon>Bacillati</taxon>
        <taxon>Bacillota</taxon>
        <taxon>Bacilli</taxon>
        <taxon>Bacillales</taxon>
        <taxon>Paenibacillaceae</taxon>
        <taxon>Paenibacillus</taxon>
    </lineage>
</organism>
<evidence type="ECO:0000256" key="1">
    <source>
        <dbReference type="SAM" id="Phobius"/>
    </source>
</evidence>
<feature type="transmembrane region" description="Helical" evidence="1">
    <location>
        <begin position="169"/>
        <end position="195"/>
    </location>
</feature>
<keyword evidence="1" id="KW-0812">Transmembrane</keyword>
<feature type="transmembrane region" description="Helical" evidence="1">
    <location>
        <begin position="131"/>
        <end position="157"/>
    </location>
</feature>
<keyword evidence="1" id="KW-1133">Transmembrane helix</keyword>
<feature type="transmembrane region" description="Helical" evidence="1">
    <location>
        <begin position="103"/>
        <end position="125"/>
    </location>
</feature>
<dbReference type="GO" id="GO:0009002">
    <property type="term" value="F:serine-type D-Ala-D-Ala carboxypeptidase activity"/>
    <property type="evidence" value="ECO:0007669"/>
    <property type="project" value="UniProtKB-EC"/>
</dbReference>
<dbReference type="AlphaFoldDB" id="A0A2W0C1D6"/>
<protein>
    <submittedName>
        <fullName evidence="2">D-alanyl-D-alanine carboxypeptidase</fullName>
        <ecNumber evidence="2">3.4.16.4</ecNumber>
    </submittedName>
</protein>
<comment type="caution">
    <text evidence="2">The sequence shown here is derived from an EMBL/GenBank/DDBJ whole genome shotgun (WGS) entry which is preliminary data.</text>
</comment>
<keyword evidence="2" id="KW-0378">Hydrolase</keyword>
<keyword evidence="2" id="KW-0645">Protease</keyword>
<evidence type="ECO:0000313" key="2">
    <source>
        <dbReference type="EMBL" id="PYY25750.1"/>
    </source>
</evidence>
<dbReference type="EMBL" id="PRLG01000032">
    <property type="protein sequence ID" value="PYY25750.1"/>
    <property type="molecule type" value="Genomic_DNA"/>
</dbReference>
<dbReference type="Proteomes" id="UP000247459">
    <property type="component" value="Unassembled WGS sequence"/>
</dbReference>
<gene>
    <name evidence="2" type="ORF">PIL02S_06322</name>
</gene>
<keyword evidence="1" id="KW-0472">Membrane</keyword>
<evidence type="ECO:0000313" key="3">
    <source>
        <dbReference type="Proteomes" id="UP000247459"/>
    </source>
</evidence>
<dbReference type="OrthoDB" id="1551065at2"/>
<proteinExistence type="predicted"/>
<feature type="transmembrane region" description="Helical" evidence="1">
    <location>
        <begin position="59"/>
        <end position="82"/>
    </location>
</feature>
<dbReference type="EC" id="3.4.16.4" evidence="2"/>
<feature type="transmembrane region" description="Helical" evidence="1">
    <location>
        <begin position="215"/>
        <end position="238"/>
    </location>
</feature>
<sequence>MNRFRVLLMNDIRHAGNDPVLMVGFLGPILLIVLTRYGFPMAAQWLEASYSFDLTVYGHFAAVLLIVTIPMLLGMMTGLLMLDERDENVISYYAVTPLMKRGYISYRLTLPTILSALLTTMFILSVGLTKFYWGIGLVLVLLAFEAPWFALLVAAFAANKVEGLALYKIGALLFIAGPIVVFFVPDVWLWVGVWIPTYWPALVFSTGTSGHSFASLIYFSIGFLYHVAILFTVIRLFIKRMD</sequence>
<feature type="transmembrane region" description="Helical" evidence="1">
    <location>
        <begin position="20"/>
        <end position="39"/>
    </location>
</feature>
<name>A0A2W0C1D6_9BACL</name>
<keyword evidence="2" id="KW-0121">Carboxypeptidase</keyword>
<reference evidence="2 3" key="1">
    <citation type="submission" date="2018-01" db="EMBL/GenBank/DDBJ databases">
        <title>Genome sequence of the PGP bacterium Paenibacillus illinoisensis E3.</title>
        <authorList>
            <person name="Rolli E."/>
            <person name="Marasco R."/>
            <person name="Bessem C."/>
            <person name="Michoud G."/>
            <person name="Gaiarsa S."/>
            <person name="Borin S."/>
            <person name="Daffonchio D."/>
        </authorList>
    </citation>
    <scope>NUCLEOTIDE SEQUENCE [LARGE SCALE GENOMIC DNA]</scope>
    <source>
        <strain evidence="2 3">E3</strain>
    </source>
</reference>
<accession>A0A2W0C1D6</accession>